<dbReference type="InterPro" id="IPR011333">
    <property type="entry name" value="SKP1/BTB/POZ_sf"/>
</dbReference>
<reference evidence="3 4" key="1">
    <citation type="submission" date="2024-10" db="EMBL/GenBank/DDBJ databases">
        <authorList>
            <person name="Kim D."/>
        </authorList>
    </citation>
    <scope>NUCLEOTIDE SEQUENCE [LARGE SCALE GENOMIC DNA]</scope>
    <source>
        <strain evidence="3">Taebaek</strain>
    </source>
</reference>
<dbReference type="PROSITE" id="PS50097">
    <property type="entry name" value="BTB"/>
    <property type="match status" value="2"/>
</dbReference>
<proteinExistence type="predicted"/>
<dbReference type="PROSITE" id="PS50144">
    <property type="entry name" value="MATH"/>
    <property type="match status" value="2"/>
</dbReference>
<dbReference type="EMBL" id="JBICCN010000396">
    <property type="protein sequence ID" value="KAL3071253.1"/>
    <property type="molecule type" value="Genomic_DNA"/>
</dbReference>
<keyword evidence="4" id="KW-1185">Reference proteome</keyword>
<accession>A0ABD2IDK7</accession>
<dbReference type="InterPro" id="IPR002083">
    <property type="entry name" value="MATH/TRAF_dom"/>
</dbReference>
<evidence type="ECO:0000259" key="2">
    <source>
        <dbReference type="PROSITE" id="PS50144"/>
    </source>
</evidence>
<evidence type="ECO:0000259" key="1">
    <source>
        <dbReference type="PROSITE" id="PS50097"/>
    </source>
</evidence>
<dbReference type="PANTHER" id="PTHR45774">
    <property type="entry name" value="BTB/POZ DOMAIN-CONTAINING"/>
    <property type="match status" value="1"/>
</dbReference>
<dbReference type="Proteomes" id="UP001620645">
    <property type="component" value="Unassembled WGS sequence"/>
</dbReference>
<dbReference type="Gene3D" id="1.25.40.420">
    <property type="match status" value="2"/>
</dbReference>
<name>A0ABD2IDK7_HETSC</name>
<dbReference type="AlphaFoldDB" id="A0ABD2IDK7"/>
<dbReference type="Gene3D" id="3.30.710.10">
    <property type="entry name" value="Potassium Channel Kv1.1, Chain A"/>
    <property type="match status" value="1"/>
</dbReference>
<gene>
    <name evidence="3" type="ORF">niasHS_015516</name>
</gene>
<dbReference type="InterPro" id="IPR011705">
    <property type="entry name" value="BACK"/>
</dbReference>
<dbReference type="Pfam" id="PF22486">
    <property type="entry name" value="MATH_2"/>
    <property type="match status" value="2"/>
</dbReference>
<organism evidence="3 4">
    <name type="scientific">Heterodera schachtii</name>
    <name type="common">Sugarbeet cyst nematode worm</name>
    <name type="synonym">Tylenchus schachtii</name>
    <dbReference type="NCBI Taxonomy" id="97005"/>
    <lineage>
        <taxon>Eukaryota</taxon>
        <taxon>Metazoa</taxon>
        <taxon>Ecdysozoa</taxon>
        <taxon>Nematoda</taxon>
        <taxon>Chromadorea</taxon>
        <taxon>Rhabditida</taxon>
        <taxon>Tylenchina</taxon>
        <taxon>Tylenchomorpha</taxon>
        <taxon>Tylenchoidea</taxon>
        <taxon>Heteroderidae</taxon>
        <taxon>Heteroderinae</taxon>
        <taxon>Heterodera</taxon>
    </lineage>
</organism>
<dbReference type="SUPFAM" id="SSF54695">
    <property type="entry name" value="POZ domain"/>
    <property type="match status" value="2"/>
</dbReference>
<evidence type="ECO:0000313" key="4">
    <source>
        <dbReference type="Proteomes" id="UP001620645"/>
    </source>
</evidence>
<dbReference type="SMART" id="SM00225">
    <property type="entry name" value="BTB"/>
    <property type="match status" value="2"/>
</dbReference>
<feature type="domain" description="BTB" evidence="1">
    <location>
        <begin position="19"/>
        <end position="97"/>
    </location>
</feature>
<dbReference type="InterPro" id="IPR008974">
    <property type="entry name" value="TRAF-like"/>
</dbReference>
<dbReference type="Pfam" id="PF00651">
    <property type="entry name" value="BTB"/>
    <property type="match status" value="1"/>
</dbReference>
<protein>
    <recommendedName>
        <fullName evidence="5">BTB domain-containing protein</fullName>
    </recommendedName>
</protein>
<feature type="domain" description="MATH" evidence="2">
    <location>
        <begin position="409"/>
        <end position="541"/>
    </location>
</feature>
<evidence type="ECO:0008006" key="5">
    <source>
        <dbReference type="Google" id="ProtNLM"/>
    </source>
</evidence>
<evidence type="ECO:0000313" key="3">
    <source>
        <dbReference type="EMBL" id="KAL3071253.1"/>
    </source>
</evidence>
<dbReference type="Pfam" id="PF07707">
    <property type="entry name" value="BACK"/>
    <property type="match status" value="1"/>
</dbReference>
<dbReference type="Gene3D" id="2.60.210.10">
    <property type="entry name" value="Apoptosis, Tumor Necrosis Factor Receptor Associated Protein 2, Chain A"/>
    <property type="match status" value="2"/>
</dbReference>
<dbReference type="InterPro" id="IPR000210">
    <property type="entry name" value="BTB/POZ_dom"/>
</dbReference>
<feature type="domain" description="MATH" evidence="2">
    <location>
        <begin position="252"/>
        <end position="389"/>
    </location>
</feature>
<dbReference type="SUPFAM" id="SSF49599">
    <property type="entry name" value="TRAF domain-like"/>
    <property type="match status" value="2"/>
</dbReference>
<sequence>MSKSELNWIKPMLSTGEYADVHFLVGNGDAKEIIPAHKFILKLASDVFEAMFRFDSQNQNAENASTNCPLIEVPDVEAAAFKVMLSFIYAGDLSELNGDNAMEVLYAAKKYNIPALVSPSLKIPISKLRNVFLAYAQACLFDLEDFTNCCLSYIDKNADTLLKSEAFLQTEQKLLCQILEPENRRQMLGPALFTIRFPLFSQKEFWETIVPSGVLTVDEVIGVEQYHNDANGINEGIPYTLRFPTHRRFWAFGTITMDIEKVSEFAREEVESSRKSETVYINGIPWKIWAQIKKKKESTDNNEKWLGIYLLCTASEKDLNWRCFVRSATFRIVSQKNGTENSTGILIDRVFDNKSPNSRAFVNFISFADLMNSSNGFYNREEDKITLVIDVKVKDEKMEKFLYDSDKSNGTISMEIEKVSEFAREIIGSERKSESVHIKGFSWKIMAQIEKKDHSIDNEKWLDIFLLCAAPKQENWNCKSSAIIRIVSQKSGVTDLSRELNDDVFDNKTNAWGYNFISFAELMDPEKGFYDQNEDKVTLAIDVNVKELLPAHKLILKLASAVFDAMFGFDAKNEKAEFDSANCPVKVPNVEAAAFKVMLRFIYTEELSELNGDNSMAVLYAEFLQIDENLLCEILERDELQIREEISIWKAALHWADAKCLQNGIENSAENRRDRDKRRSITPLTFVV</sequence>
<dbReference type="PANTHER" id="PTHR45774:SF3">
    <property type="entry name" value="BTB (POZ) DOMAIN-CONTAINING 2B-RELATED"/>
    <property type="match status" value="1"/>
</dbReference>
<dbReference type="SMART" id="SM00061">
    <property type="entry name" value="MATH"/>
    <property type="match status" value="2"/>
</dbReference>
<feature type="domain" description="BTB" evidence="1">
    <location>
        <begin position="535"/>
        <end position="611"/>
    </location>
</feature>
<comment type="caution">
    <text evidence="3">The sequence shown here is derived from an EMBL/GenBank/DDBJ whole genome shotgun (WGS) entry which is preliminary data.</text>
</comment>